<proteinExistence type="predicted"/>
<dbReference type="AlphaFoldDB" id="A0AAV4RDM1"/>
<evidence type="ECO:0000313" key="1">
    <source>
        <dbReference type="EMBL" id="GIY18684.1"/>
    </source>
</evidence>
<gene>
    <name evidence="1" type="ORF">CEXT_97101</name>
</gene>
<keyword evidence="2" id="KW-1185">Reference proteome</keyword>
<name>A0AAV4RDM1_CAEEX</name>
<sequence>MSRGIQLDCFSFKLLVGPSIEAAPNNVRRNPFSVPKPTPPIGFPQSVFGSRSGKEPLRFLFQENSGNISHVVQSAFCAHVFRARVLCF</sequence>
<dbReference type="EMBL" id="BPLR01007662">
    <property type="protein sequence ID" value="GIY18684.1"/>
    <property type="molecule type" value="Genomic_DNA"/>
</dbReference>
<comment type="caution">
    <text evidence="1">The sequence shown here is derived from an EMBL/GenBank/DDBJ whole genome shotgun (WGS) entry which is preliminary data.</text>
</comment>
<dbReference type="Proteomes" id="UP001054945">
    <property type="component" value="Unassembled WGS sequence"/>
</dbReference>
<organism evidence="1 2">
    <name type="scientific">Caerostris extrusa</name>
    <name type="common">Bark spider</name>
    <name type="synonym">Caerostris bankana</name>
    <dbReference type="NCBI Taxonomy" id="172846"/>
    <lineage>
        <taxon>Eukaryota</taxon>
        <taxon>Metazoa</taxon>
        <taxon>Ecdysozoa</taxon>
        <taxon>Arthropoda</taxon>
        <taxon>Chelicerata</taxon>
        <taxon>Arachnida</taxon>
        <taxon>Araneae</taxon>
        <taxon>Araneomorphae</taxon>
        <taxon>Entelegynae</taxon>
        <taxon>Araneoidea</taxon>
        <taxon>Araneidae</taxon>
        <taxon>Caerostris</taxon>
    </lineage>
</organism>
<accession>A0AAV4RDM1</accession>
<reference evidence="1 2" key="1">
    <citation type="submission" date="2021-06" db="EMBL/GenBank/DDBJ databases">
        <title>Caerostris extrusa draft genome.</title>
        <authorList>
            <person name="Kono N."/>
            <person name="Arakawa K."/>
        </authorList>
    </citation>
    <scope>NUCLEOTIDE SEQUENCE [LARGE SCALE GENOMIC DNA]</scope>
</reference>
<evidence type="ECO:0000313" key="2">
    <source>
        <dbReference type="Proteomes" id="UP001054945"/>
    </source>
</evidence>
<protein>
    <submittedName>
        <fullName evidence="1">Uncharacterized protein</fullName>
    </submittedName>
</protein>